<organism evidence="2 3">
    <name type="scientific">Theobroma cacao</name>
    <name type="common">Cacao</name>
    <name type="synonym">Cocoa</name>
    <dbReference type="NCBI Taxonomy" id="3641"/>
    <lineage>
        <taxon>Eukaryota</taxon>
        <taxon>Viridiplantae</taxon>
        <taxon>Streptophyta</taxon>
        <taxon>Embryophyta</taxon>
        <taxon>Tracheophyta</taxon>
        <taxon>Spermatophyta</taxon>
        <taxon>Magnoliopsida</taxon>
        <taxon>eudicotyledons</taxon>
        <taxon>Gunneridae</taxon>
        <taxon>Pentapetalae</taxon>
        <taxon>rosids</taxon>
        <taxon>malvids</taxon>
        <taxon>Malvales</taxon>
        <taxon>Malvaceae</taxon>
        <taxon>Byttnerioideae</taxon>
        <taxon>Theobroma</taxon>
    </lineage>
</organism>
<proteinExistence type="predicted"/>
<dbReference type="RefSeq" id="XP_017969985.1">
    <property type="nucleotide sequence ID" value="XM_018114496.1"/>
</dbReference>
<dbReference type="PANTHER" id="PTHR33928">
    <property type="entry name" value="POLYGALACTURONASE QRT3"/>
    <property type="match status" value="1"/>
</dbReference>
<dbReference type="Gene3D" id="2.160.20.10">
    <property type="entry name" value="Single-stranded right-handed beta-helix, Pectin lyase-like"/>
    <property type="match status" value="1"/>
</dbReference>
<evidence type="ECO:0000256" key="1">
    <source>
        <dbReference type="SAM" id="SignalP"/>
    </source>
</evidence>
<protein>
    <submittedName>
        <fullName evidence="3">Polygalacturonase QRT3 isoform X2</fullName>
    </submittedName>
</protein>
<dbReference type="GeneID" id="18607018"/>
<feature type="signal peptide" evidence="1">
    <location>
        <begin position="1"/>
        <end position="24"/>
    </location>
</feature>
<dbReference type="Proteomes" id="UP000694886">
    <property type="component" value="Chromosome 2"/>
</dbReference>
<dbReference type="InterPro" id="IPR011050">
    <property type="entry name" value="Pectin_lyase_fold/virulence"/>
</dbReference>
<dbReference type="Gramene" id="Tc02v2_t000440.1">
    <property type="protein sequence ID" value="Tc02v2_p000440.1"/>
    <property type="gene ID" value="Tc02v2_g000440"/>
</dbReference>
<dbReference type="GO" id="GO:0004650">
    <property type="term" value="F:polygalacturonase activity"/>
    <property type="evidence" value="ECO:0007669"/>
    <property type="project" value="InterPro"/>
</dbReference>
<dbReference type="AlphaFoldDB" id="A0AB32VTU9"/>
<gene>
    <name evidence="3" type="primary">LOC18607018</name>
</gene>
<sequence>MTNKFTSAFCFLMLFLALQTTCSMRQHKLTEFRAKLQAMAPPPSTSLQPHSSDTKINGRVFYPLGYGADPTGEQESSDAILQALNDAFQVQSGLEMLPGVTDLGGVVIDLLGGSYKISKPIRFPASGGGNVVVLKEKASVPTGFADAKDQNVGIYYEDITFRDILFDSSYRGGGIFIIDSARIRINNCFFLHFSTEGILVRKGHETFISSCFLGQHSTIGGDKGEKSFSGTAIQLSSNDNAITDAAIFSAAIGILLEGQANIVTGVHCYNKATAFGGVGILVKSAGALTRIDNCYLDFTAIVMEDPVQVHVTNGLFLGDANVVLKSIRGQISGVNIVNNMFNGNPRNMVPIIQLDGKFNTIDQVVIDQNNVNGMNLKSTVGKLTVAGNGTKWVADFSSLLVFPDRINHFQYSFLIQKQAAAGFPVHAVTNASNNVVVVESDKAVNGVVSVAVDQYNYIGESNVVFKK</sequence>
<reference evidence="2" key="1">
    <citation type="journal article" date="1997" name="Nucleic Acids Res.">
        <title>tRNAscan-SE: a program for improved detection of transfer RNA genes in genomic sequence.</title>
        <authorList>
            <person name="Lowe T.M."/>
            <person name="Eddy S.R."/>
        </authorList>
    </citation>
    <scope>NUCLEOTIDE SEQUENCE [LARGE SCALE GENOMIC DNA]</scope>
    <source>
        <strain evidence="2">r\B97-61/B2</strain>
    </source>
</reference>
<name>A0AB32VTU9_THECC</name>
<dbReference type="InterPro" id="IPR012334">
    <property type="entry name" value="Pectin_lyas_fold"/>
</dbReference>
<feature type="chain" id="PRO_5044196457" evidence="1">
    <location>
        <begin position="25"/>
        <end position="467"/>
    </location>
</feature>
<keyword evidence="1" id="KW-0732">Signal</keyword>
<reference evidence="3" key="2">
    <citation type="submission" date="2025-08" db="UniProtKB">
        <authorList>
            <consortium name="RefSeq"/>
        </authorList>
    </citation>
    <scope>IDENTIFICATION</scope>
</reference>
<dbReference type="SUPFAM" id="SSF51126">
    <property type="entry name" value="Pectin lyase-like"/>
    <property type="match status" value="1"/>
</dbReference>
<evidence type="ECO:0000313" key="3">
    <source>
        <dbReference type="RefSeq" id="XP_017969985.1"/>
    </source>
</evidence>
<dbReference type="InterPro" id="IPR039279">
    <property type="entry name" value="QRT3-like"/>
</dbReference>
<evidence type="ECO:0000313" key="2">
    <source>
        <dbReference type="Proteomes" id="UP000694886"/>
    </source>
</evidence>
<accession>A0AB32VTU9</accession>
<dbReference type="PANTHER" id="PTHR33928:SF2">
    <property type="entry name" value="PECTATE LYASE SUPERFAMILY PROTEIN DOMAIN-CONTAINING PROTEIN-RELATED"/>
    <property type="match status" value="1"/>
</dbReference>